<feature type="region of interest" description="Disordered" evidence="1">
    <location>
        <begin position="49"/>
        <end position="73"/>
    </location>
</feature>
<evidence type="ECO:0000256" key="1">
    <source>
        <dbReference type="SAM" id="MobiDB-lite"/>
    </source>
</evidence>
<protein>
    <submittedName>
        <fullName evidence="2">Uncharacterized protein</fullName>
    </submittedName>
</protein>
<evidence type="ECO:0000313" key="2">
    <source>
        <dbReference type="EMBL" id="KPJ09998.1"/>
    </source>
</evidence>
<reference evidence="2 3" key="1">
    <citation type="journal article" date="2015" name="Nat. Commun.">
        <title>Outbred genome sequencing and CRISPR/Cas9 gene editing in butterflies.</title>
        <authorList>
            <person name="Li X."/>
            <person name="Fan D."/>
            <person name="Zhang W."/>
            <person name="Liu G."/>
            <person name="Zhang L."/>
            <person name="Zhao L."/>
            <person name="Fang X."/>
            <person name="Chen L."/>
            <person name="Dong Y."/>
            <person name="Chen Y."/>
            <person name="Ding Y."/>
            <person name="Zhao R."/>
            <person name="Feng M."/>
            <person name="Zhu Y."/>
            <person name="Feng Y."/>
            <person name="Jiang X."/>
            <person name="Zhu D."/>
            <person name="Xiang H."/>
            <person name="Feng X."/>
            <person name="Li S."/>
            <person name="Wang J."/>
            <person name="Zhang G."/>
            <person name="Kronforst M.R."/>
            <person name="Wang W."/>
        </authorList>
    </citation>
    <scope>NUCLEOTIDE SEQUENCE [LARGE SCALE GENOMIC DNA]</scope>
    <source>
        <strain evidence="2">Ya'a_city_454_Pm</strain>
        <tissue evidence="2">Whole body</tissue>
    </source>
</reference>
<dbReference type="AlphaFoldDB" id="A0A0N0PB58"/>
<dbReference type="InParanoid" id="A0A0N0PB58"/>
<evidence type="ECO:0000313" key="3">
    <source>
        <dbReference type="Proteomes" id="UP000053240"/>
    </source>
</evidence>
<accession>A0A0N0PB58</accession>
<keyword evidence="3" id="KW-1185">Reference proteome</keyword>
<dbReference type="Proteomes" id="UP000053240">
    <property type="component" value="Unassembled WGS sequence"/>
</dbReference>
<organism evidence="2 3">
    <name type="scientific">Papilio machaon</name>
    <name type="common">Old World swallowtail butterfly</name>
    <dbReference type="NCBI Taxonomy" id="76193"/>
    <lineage>
        <taxon>Eukaryota</taxon>
        <taxon>Metazoa</taxon>
        <taxon>Ecdysozoa</taxon>
        <taxon>Arthropoda</taxon>
        <taxon>Hexapoda</taxon>
        <taxon>Insecta</taxon>
        <taxon>Pterygota</taxon>
        <taxon>Neoptera</taxon>
        <taxon>Endopterygota</taxon>
        <taxon>Lepidoptera</taxon>
        <taxon>Glossata</taxon>
        <taxon>Ditrysia</taxon>
        <taxon>Papilionoidea</taxon>
        <taxon>Papilionidae</taxon>
        <taxon>Papilioninae</taxon>
        <taxon>Papilio</taxon>
    </lineage>
</organism>
<proteinExistence type="predicted"/>
<sequence length="73" mass="8152">MGSWELSGGLSFRGDVCIAFDGSSESEAQRWLDHYACLRSFPSRTDAVTRKRSREEISANKRKECPLNGGGKR</sequence>
<dbReference type="EMBL" id="KQ461023">
    <property type="protein sequence ID" value="KPJ09998.1"/>
    <property type="molecule type" value="Genomic_DNA"/>
</dbReference>
<gene>
    <name evidence="2" type="ORF">RR48_01084</name>
</gene>
<name>A0A0N0PB58_PAPMA</name>
<feature type="compositionally biased region" description="Basic and acidic residues" evidence="1">
    <location>
        <begin position="49"/>
        <end position="65"/>
    </location>
</feature>